<feature type="region of interest" description="Disordered" evidence="1">
    <location>
        <begin position="427"/>
        <end position="446"/>
    </location>
</feature>
<dbReference type="Proteomes" id="UP001642464">
    <property type="component" value="Unassembled WGS sequence"/>
</dbReference>
<protein>
    <submittedName>
        <fullName evidence="2">Uncharacterized protein</fullName>
    </submittedName>
</protein>
<feature type="non-terminal residue" evidence="2">
    <location>
        <position position="973"/>
    </location>
</feature>
<evidence type="ECO:0000256" key="1">
    <source>
        <dbReference type="SAM" id="MobiDB-lite"/>
    </source>
</evidence>
<feature type="region of interest" description="Disordered" evidence="1">
    <location>
        <begin position="338"/>
        <end position="381"/>
    </location>
</feature>
<feature type="compositionally biased region" description="Basic and acidic residues" evidence="1">
    <location>
        <begin position="365"/>
        <end position="381"/>
    </location>
</feature>
<accession>A0ABP0LH95</accession>
<reference evidence="2 3" key="1">
    <citation type="submission" date="2024-02" db="EMBL/GenBank/DDBJ databases">
        <authorList>
            <person name="Chen Y."/>
            <person name="Shah S."/>
            <person name="Dougan E. K."/>
            <person name="Thang M."/>
            <person name="Chan C."/>
        </authorList>
    </citation>
    <scope>NUCLEOTIDE SEQUENCE [LARGE SCALE GENOMIC DNA]</scope>
</reference>
<organism evidence="2 3">
    <name type="scientific">Durusdinium trenchii</name>
    <dbReference type="NCBI Taxonomy" id="1381693"/>
    <lineage>
        <taxon>Eukaryota</taxon>
        <taxon>Sar</taxon>
        <taxon>Alveolata</taxon>
        <taxon>Dinophyceae</taxon>
        <taxon>Suessiales</taxon>
        <taxon>Symbiodiniaceae</taxon>
        <taxon>Durusdinium</taxon>
    </lineage>
</organism>
<evidence type="ECO:0000313" key="3">
    <source>
        <dbReference type="Proteomes" id="UP001642464"/>
    </source>
</evidence>
<comment type="caution">
    <text evidence="2">The sequence shown here is derived from an EMBL/GenBank/DDBJ whole genome shotgun (WGS) entry which is preliminary data.</text>
</comment>
<keyword evidence="3" id="KW-1185">Reference proteome</keyword>
<evidence type="ECO:0000313" key="2">
    <source>
        <dbReference type="EMBL" id="CAK9038536.1"/>
    </source>
</evidence>
<gene>
    <name evidence="2" type="ORF">SCF082_LOCUS22653</name>
</gene>
<sequence length="973" mass="109512">MMAVVLLAFTEGLQWDEIYDAAEIFAGKGVLSRCLLAGGYATASLDILHFTPWLAERTRMGRRKLCKGNALDLTSPAGFGLLLSTILRSKPSAVFTFGLVCSSFVAVSRGTTHRSFFLPLGDPTSKSVQLGNILCSRMVLAMILMISRGMVFVLEQPSSSLAYRHPRFQQLLKMTNVWRQAFWMRGWGSNTPKRTILWSNSRGVRKFATHKKYAKGKKKNQLATVYIDSNGKKRYQGNSRLKGSQVYPVGFGIRFTRTMPLLQKEKSKPNTIAEDKVPTIDEIKPNDVLPCLDSMDDLWRDARMSDVLHYLYGGTGVQLPDDWTQFAMTIPLPLKQVRPRLDQDPGNVESEAAVKTTTEEENAHDDDPSSEKKSRKLESALRRDKYESNVKEYWVDVETTGSFDNEHEESLTDRTCVEGQAATFDLGIQPVMPPGVPEEEEEDENGTLLRTKPVPKEKAASAKNKAAKAAAKASTSQKKRGMLVLQTQVCMGHGTRKRKADQDSPGVNFVGKSLCTRLVYSVMMAHVYSGKKGKKEANPKPLLRLVDHLATELRMLFEQGLDVHFEGALQRIWLVPIAFKGDWPALVKIGQLNRHHLRDTPTKEGGHGICHLCKGGMPSNAWHDVSFGNMTKMRSELPMPWQREPGIVSNLALGDAYEHLFFRIDLFHTCHKGVMADAGANALALVDFVYENESVEKCLELIYSDLKAFCRAESLQLHLQSLTRTIVGYANSSAFPAGNWFKGADTVSILAYLEQRLAGEIPALEDKVREYFVSMAGLLQNANLFMRTVYHGALWLDDRERDILIQSGWKLQPKYHMFAELVFELEVQKRAGITSLSPLTFSTQMDEDLESVNWSPALRQCSGLELPEDPQEAQQRYVKLRQLVRETFESFLRSLNSQSLKWLEQQFELHGGNINSAQFLKIFSKVCPRLESSAFSADERKMAMKFAVLKLFEGMDVDTSGETSWMEFVEFIS</sequence>
<name>A0ABP0LH95_9DINO</name>
<dbReference type="EMBL" id="CAXAMM010016280">
    <property type="protein sequence ID" value="CAK9038536.1"/>
    <property type="molecule type" value="Genomic_DNA"/>
</dbReference>
<proteinExistence type="predicted"/>